<organism evidence="10 11">
    <name type="scientific">Stieleria varia</name>
    <dbReference type="NCBI Taxonomy" id="2528005"/>
    <lineage>
        <taxon>Bacteria</taxon>
        <taxon>Pseudomonadati</taxon>
        <taxon>Planctomycetota</taxon>
        <taxon>Planctomycetia</taxon>
        <taxon>Pirellulales</taxon>
        <taxon>Pirellulaceae</taxon>
        <taxon>Stieleria</taxon>
    </lineage>
</organism>
<keyword evidence="6 8" id="KW-0592">Phosphate transport</keyword>
<evidence type="ECO:0000259" key="9">
    <source>
        <dbReference type="Pfam" id="PF01895"/>
    </source>
</evidence>
<name>A0A5C6B1E6_9BACT</name>
<dbReference type="PANTHER" id="PTHR42930">
    <property type="entry name" value="PHOSPHATE-SPECIFIC TRANSPORT SYSTEM ACCESSORY PROTEIN PHOU"/>
    <property type="match status" value="1"/>
</dbReference>
<evidence type="ECO:0000256" key="5">
    <source>
        <dbReference type="ARBA" id="ARBA00022490"/>
    </source>
</evidence>
<proteinExistence type="inferred from homology"/>
<dbReference type="GO" id="GO:0030643">
    <property type="term" value="P:intracellular phosphate ion homeostasis"/>
    <property type="evidence" value="ECO:0007669"/>
    <property type="project" value="InterPro"/>
</dbReference>
<evidence type="ECO:0000256" key="7">
    <source>
        <dbReference type="ARBA" id="ARBA00056181"/>
    </source>
</evidence>
<keyword evidence="5 8" id="KW-0963">Cytoplasm</keyword>
<dbReference type="AlphaFoldDB" id="A0A5C6B1E6"/>
<dbReference type="InterPro" id="IPR026022">
    <property type="entry name" value="PhoU_dom"/>
</dbReference>
<dbReference type="GO" id="GO:0045936">
    <property type="term" value="P:negative regulation of phosphate metabolic process"/>
    <property type="evidence" value="ECO:0007669"/>
    <property type="project" value="InterPro"/>
</dbReference>
<dbReference type="GO" id="GO:0006817">
    <property type="term" value="P:phosphate ion transport"/>
    <property type="evidence" value="ECO:0007669"/>
    <property type="project" value="UniProtKB-KW"/>
</dbReference>
<comment type="function">
    <text evidence="7 8">Plays a role in the regulation of phosphate uptake.</text>
</comment>
<accession>A0A5C6B1E6</accession>
<dbReference type="FunFam" id="1.20.58.220:FF:000004">
    <property type="entry name" value="Phosphate-specific transport system accessory protein PhoU"/>
    <property type="match status" value="1"/>
</dbReference>
<evidence type="ECO:0000256" key="6">
    <source>
        <dbReference type="ARBA" id="ARBA00022592"/>
    </source>
</evidence>
<dbReference type="PIRSF" id="PIRSF003107">
    <property type="entry name" value="PhoU"/>
    <property type="match status" value="1"/>
</dbReference>
<comment type="subcellular location">
    <subcellularLocation>
        <location evidence="1 8">Cytoplasm</location>
    </subcellularLocation>
</comment>
<dbReference type="SUPFAM" id="SSF109755">
    <property type="entry name" value="PhoU-like"/>
    <property type="match status" value="1"/>
</dbReference>
<evidence type="ECO:0000256" key="1">
    <source>
        <dbReference type="ARBA" id="ARBA00004496"/>
    </source>
</evidence>
<dbReference type="GO" id="GO:0005737">
    <property type="term" value="C:cytoplasm"/>
    <property type="evidence" value="ECO:0007669"/>
    <property type="project" value="UniProtKB-SubCell"/>
</dbReference>
<evidence type="ECO:0000313" key="10">
    <source>
        <dbReference type="EMBL" id="TWU05056.1"/>
    </source>
</evidence>
<dbReference type="Proteomes" id="UP000320176">
    <property type="component" value="Unassembled WGS sequence"/>
</dbReference>
<comment type="caution">
    <text evidence="10">The sequence shown here is derived from an EMBL/GenBank/DDBJ whole genome shotgun (WGS) entry which is preliminary data.</text>
</comment>
<dbReference type="EMBL" id="SJPN01000003">
    <property type="protein sequence ID" value="TWU05056.1"/>
    <property type="molecule type" value="Genomic_DNA"/>
</dbReference>
<protein>
    <recommendedName>
        <fullName evidence="8">Phosphate-specific transport system accessory protein PhoU</fullName>
    </recommendedName>
</protein>
<evidence type="ECO:0000313" key="11">
    <source>
        <dbReference type="Proteomes" id="UP000320176"/>
    </source>
</evidence>
<evidence type="ECO:0000256" key="4">
    <source>
        <dbReference type="ARBA" id="ARBA00022448"/>
    </source>
</evidence>
<dbReference type="InterPro" id="IPR038078">
    <property type="entry name" value="PhoU-like_sf"/>
</dbReference>
<keyword evidence="11" id="KW-1185">Reference proteome</keyword>
<reference evidence="10 11" key="1">
    <citation type="submission" date="2019-02" db="EMBL/GenBank/DDBJ databases">
        <title>Deep-cultivation of Planctomycetes and their phenomic and genomic characterization uncovers novel biology.</title>
        <authorList>
            <person name="Wiegand S."/>
            <person name="Jogler M."/>
            <person name="Boedeker C."/>
            <person name="Pinto D."/>
            <person name="Vollmers J."/>
            <person name="Rivas-Marin E."/>
            <person name="Kohn T."/>
            <person name="Peeters S.H."/>
            <person name="Heuer A."/>
            <person name="Rast P."/>
            <person name="Oberbeckmann S."/>
            <person name="Bunk B."/>
            <person name="Jeske O."/>
            <person name="Meyerdierks A."/>
            <person name="Storesund J.E."/>
            <person name="Kallscheuer N."/>
            <person name="Luecker S."/>
            <person name="Lage O.M."/>
            <person name="Pohl T."/>
            <person name="Merkel B.J."/>
            <person name="Hornburger P."/>
            <person name="Mueller R.-W."/>
            <person name="Bruemmer F."/>
            <person name="Labrenz M."/>
            <person name="Spormann A.M."/>
            <person name="Op Den Camp H."/>
            <person name="Overmann J."/>
            <person name="Amann R."/>
            <person name="Jetten M.S.M."/>
            <person name="Mascher T."/>
            <person name="Medema M.H."/>
            <person name="Devos D.P."/>
            <person name="Kaster A.-K."/>
            <person name="Ovreas L."/>
            <person name="Rohde M."/>
            <person name="Galperin M.Y."/>
            <person name="Jogler C."/>
        </authorList>
    </citation>
    <scope>NUCLEOTIDE SEQUENCE [LARGE SCALE GENOMIC DNA]</scope>
    <source>
        <strain evidence="10 11">Pla52n</strain>
    </source>
</reference>
<dbReference type="InterPro" id="IPR028366">
    <property type="entry name" value="PhoU"/>
</dbReference>
<gene>
    <name evidence="10" type="ORF">Pla52n_31020</name>
</gene>
<sequence>MSKHLQRELDLLRDRLLQQFTGVEQMIQLAVRSLVERSITLADRVIESDAAIDATDIEIEEECLKLLALHQPVSGDMRWLITVVKVNAELERMADISCNIAERAKALALFPLFPVPDEMNEMVNAAVSMVRKALDSFVVGDADLAAQVIVMDDRVDALNRVVIDKLQEIMKDDPEQIEPAVHCFSASRHLERIADYAENLSEEVIYLVDGEIVRHQHGVRREPKSNGNHA</sequence>
<keyword evidence="4 8" id="KW-0813">Transport</keyword>
<dbReference type="PANTHER" id="PTHR42930:SF3">
    <property type="entry name" value="PHOSPHATE-SPECIFIC TRANSPORT SYSTEM ACCESSORY PROTEIN PHOU"/>
    <property type="match status" value="1"/>
</dbReference>
<evidence type="ECO:0000256" key="2">
    <source>
        <dbReference type="ARBA" id="ARBA00008107"/>
    </source>
</evidence>
<feature type="domain" description="PhoU" evidence="9">
    <location>
        <begin position="22"/>
        <end position="103"/>
    </location>
</feature>
<dbReference type="Gene3D" id="1.20.58.220">
    <property type="entry name" value="Phosphate transport system protein phou homolog 2, domain 2"/>
    <property type="match status" value="2"/>
</dbReference>
<evidence type="ECO:0000256" key="8">
    <source>
        <dbReference type="PIRNR" id="PIRNR003107"/>
    </source>
</evidence>
<evidence type="ECO:0000256" key="3">
    <source>
        <dbReference type="ARBA" id="ARBA00011738"/>
    </source>
</evidence>
<feature type="domain" description="PhoU" evidence="9">
    <location>
        <begin position="120"/>
        <end position="204"/>
    </location>
</feature>
<dbReference type="Pfam" id="PF01895">
    <property type="entry name" value="PhoU"/>
    <property type="match status" value="2"/>
</dbReference>
<comment type="similarity">
    <text evidence="2 8">Belongs to the PhoU family.</text>
</comment>
<dbReference type="NCBIfam" id="TIGR02135">
    <property type="entry name" value="phoU_full"/>
    <property type="match status" value="1"/>
</dbReference>
<dbReference type="OrthoDB" id="9814256at2"/>
<dbReference type="RefSeq" id="WP_146520370.1">
    <property type="nucleotide sequence ID" value="NZ_CP151726.1"/>
</dbReference>
<comment type="subunit">
    <text evidence="3 8">Homodimer.</text>
</comment>